<evidence type="ECO:0000256" key="3">
    <source>
        <dbReference type="ARBA" id="ARBA00025724"/>
    </source>
</evidence>
<dbReference type="SMART" id="SM00657">
    <property type="entry name" value="RPOL4c"/>
    <property type="match status" value="1"/>
</dbReference>
<dbReference type="EMBL" id="MCFH01000019">
    <property type="protein sequence ID" value="ORX51063.1"/>
    <property type="molecule type" value="Genomic_DNA"/>
</dbReference>
<dbReference type="Pfam" id="PF03874">
    <property type="entry name" value="RNA_pol_Rpb4"/>
    <property type="match status" value="1"/>
</dbReference>
<keyword evidence="2" id="KW-0539">Nucleus</keyword>
<dbReference type="GO" id="GO:0000166">
    <property type="term" value="F:nucleotide binding"/>
    <property type="evidence" value="ECO:0007669"/>
    <property type="project" value="InterPro"/>
</dbReference>
<organism evidence="5 6">
    <name type="scientific">Piromyces finnis</name>
    <dbReference type="NCBI Taxonomy" id="1754191"/>
    <lineage>
        <taxon>Eukaryota</taxon>
        <taxon>Fungi</taxon>
        <taxon>Fungi incertae sedis</taxon>
        <taxon>Chytridiomycota</taxon>
        <taxon>Chytridiomycota incertae sedis</taxon>
        <taxon>Neocallimastigomycetes</taxon>
        <taxon>Neocallimastigales</taxon>
        <taxon>Neocallimastigaceae</taxon>
        <taxon>Piromyces</taxon>
    </lineage>
</organism>
<sequence>MASVPTENERIHRGQLEEDDAFKLKFGEEFQNTQCLFIAEVKVLMGVQKENRLSETDMGESSLSEVFQKTMNYCNQFGKYQNHEAVKEMRKIFPVNEFKQFEVAQLVNLGCETTEEAKAVIPSLSRMQDDRLQELLDEMHSLKTYS</sequence>
<proteinExistence type="inferred from homology"/>
<dbReference type="InterPro" id="IPR010997">
    <property type="entry name" value="HRDC-like_sf"/>
</dbReference>
<evidence type="ECO:0000256" key="2">
    <source>
        <dbReference type="ARBA" id="ARBA00023242"/>
    </source>
</evidence>
<comment type="caution">
    <text evidence="5">The sequence shown here is derived from an EMBL/GenBank/DDBJ whole genome shotgun (WGS) entry which is preliminary data.</text>
</comment>
<dbReference type="Gene3D" id="1.20.1250.40">
    <property type="match status" value="1"/>
</dbReference>
<comment type="similarity">
    <text evidence="3">Belongs to the eukaryotic RPB4 RNA polymerase subunit family.</text>
</comment>
<dbReference type="STRING" id="1754191.A0A1Y1VBH3"/>
<dbReference type="GO" id="GO:0006352">
    <property type="term" value="P:DNA-templated transcription initiation"/>
    <property type="evidence" value="ECO:0007669"/>
    <property type="project" value="InterPro"/>
</dbReference>
<accession>A0A1Y1VBH3</accession>
<name>A0A1Y1VBH3_9FUNG</name>
<dbReference type="GO" id="GO:0006366">
    <property type="term" value="P:transcription by RNA polymerase II"/>
    <property type="evidence" value="ECO:0007669"/>
    <property type="project" value="EnsemblFungi"/>
</dbReference>
<evidence type="ECO:0000259" key="4">
    <source>
        <dbReference type="SMART" id="SM00657"/>
    </source>
</evidence>
<keyword evidence="6" id="KW-1185">Reference proteome</keyword>
<feature type="domain" description="RNA polymerase Rpb4/RPC9 core" evidence="4">
    <location>
        <begin position="28"/>
        <end position="146"/>
    </location>
</feature>
<reference evidence="5 6" key="1">
    <citation type="submission" date="2016-08" db="EMBL/GenBank/DDBJ databases">
        <title>Genomes of anaerobic fungi encode conserved fungal cellulosomes for biomass hydrolysis.</title>
        <authorList>
            <consortium name="DOE Joint Genome Institute"/>
            <person name="Haitjema C.H."/>
            <person name="Gilmore S.P."/>
            <person name="Henske J.K."/>
            <person name="Solomon K.V."/>
            <person name="De Groot R."/>
            <person name="Kuo A."/>
            <person name="Mondo S.J."/>
            <person name="Salamov A.A."/>
            <person name="Labutti K."/>
            <person name="Zhao Z."/>
            <person name="Chiniquy J."/>
            <person name="Barry K."/>
            <person name="Brewer H.M."/>
            <person name="Purvine S.O."/>
            <person name="Wright A.T."/>
            <person name="Boxma B."/>
            <person name="Van Alen T."/>
            <person name="Hackstein J.H."/>
            <person name="Baker S.E."/>
            <person name="Grigoriev I.V."/>
            <person name="O'Malley M.A."/>
        </authorList>
    </citation>
    <scope>NUCLEOTIDE SEQUENCE [LARGE SCALE GENOMIC DNA]</scope>
    <source>
        <strain evidence="6">finn</strain>
    </source>
</reference>
<dbReference type="GO" id="GO:0005665">
    <property type="term" value="C:RNA polymerase II, core complex"/>
    <property type="evidence" value="ECO:0007669"/>
    <property type="project" value="EnsemblFungi"/>
</dbReference>
<comment type="subcellular location">
    <subcellularLocation>
        <location evidence="1">Nucleus</location>
    </subcellularLocation>
</comment>
<evidence type="ECO:0000313" key="6">
    <source>
        <dbReference type="Proteomes" id="UP000193719"/>
    </source>
</evidence>
<dbReference type="InterPro" id="IPR045222">
    <property type="entry name" value="Rpb4-like"/>
</dbReference>
<evidence type="ECO:0000313" key="5">
    <source>
        <dbReference type="EMBL" id="ORX51063.1"/>
    </source>
</evidence>
<dbReference type="GO" id="GO:0003899">
    <property type="term" value="F:DNA-directed RNA polymerase activity"/>
    <property type="evidence" value="ECO:0007669"/>
    <property type="project" value="EnsemblFungi"/>
</dbReference>
<dbReference type="OrthoDB" id="2186918at2759"/>
<dbReference type="InterPro" id="IPR006590">
    <property type="entry name" value="RNA_pol_Rpb4/RPC9_core"/>
</dbReference>
<gene>
    <name evidence="5" type="ORF">BCR36DRAFT_583130</name>
</gene>
<reference evidence="5 6" key="2">
    <citation type="submission" date="2016-08" db="EMBL/GenBank/DDBJ databases">
        <title>Pervasive Adenine N6-methylation of Active Genes in Fungi.</title>
        <authorList>
            <consortium name="DOE Joint Genome Institute"/>
            <person name="Mondo S.J."/>
            <person name="Dannebaum R.O."/>
            <person name="Kuo R.C."/>
            <person name="Labutti K."/>
            <person name="Haridas S."/>
            <person name="Kuo A."/>
            <person name="Salamov A."/>
            <person name="Ahrendt S.R."/>
            <person name="Lipzen A."/>
            <person name="Sullivan W."/>
            <person name="Andreopoulos W.B."/>
            <person name="Clum A."/>
            <person name="Lindquist E."/>
            <person name="Daum C."/>
            <person name="Ramamoorthy G.K."/>
            <person name="Gryganskyi A."/>
            <person name="Culley D."/>
            <person name="Magnuson J.K."/>
            <person name="James T.Y."/>
            <person name="O'Malley M.A."/>
            <person name="Stajich J.E."/>
            <person name="Spatafora J.W."/>
            <person name="Visel A."/>
            <person name="Grigoriev I.V."/>
        </authorList>
    </citation>
    <scope>NUCLEOTIDE SEQUENCE [LARGE SCALE GENOMIC DNA]</scope>
    <source>
        <strain evidence="6">finn</strain>
    </source>
</reference>
<protein>
    <recommendedName>
        <fullName evidence="4">RNA polymerase Rpb4/RPC9 core domain-containing protein</fullName>
    </recommendedName>
</protein>
<dbReference type="InterPro" id="IPR005574">
    <property type="entry name" value="Rpb4/RPC9"/>
</dbReference>
<evidence type="ECO:0000256" key="1">
    <source>
        <dbReference type="ARBA" id="ARBA00004123"/>
    </source>
</evidence>
<dbReference type="InterPro" id="IPR038324">
    <property type="entry name" value="Rpb4/RPC9_sf"/>
</dbReference>
<dbReference type="SUPFAM" id="SSF47819">
    <property type="entry name" value="HRDC-like"/>
    <property type="match status" value="1"/>
</dbReference>
<dbReference type="AlphaFoldDB" id="A0A1Y1VBH3"/>
<dbReference type="Proteomes" id="UP000193719">
    <property type="component" value="Unassembled WGS sequence"/>
</dbReference>
<dbReference type="PANTHER" id="PTHR21297">
    <property type="entry name" value="DNA-DIRECTED RNA POLYMERASE II"/>
    <property type="match status" value="1"/>
</dbReference>